<evidence type="ECO:0000256" key="1">
    <source>
        <dbReference type="ARBA" id="ARBA00022593"/>
    </source>
</evidence>
<keyword evidence="1" id="KW-0962">Peroxisome biogenesis</keyword>
<reference evidence="5" key="1">
    <citation type="submission" date="2020-11" db="EMBL/GenBank/DDBJ databases">
        <authorList>
            <person name="Tran Van P."/>
        </authorList>
    </citation>
    <scope>NUCLEOTIDE SEQUENCE</scope>
</reference>
<keyword evidence="2" id="KW-0472">Membrane</keyword>
<evidence type="ECO:0000256" key="4">
    <source>
        <dbReference type="ARBA" id="ARBA00046271"/>
    </source>
</evidence>
<evidence type="ECO:0000313" key="6">
    <source>
        <dbReference type="Proteomes" id="UP000759131"/>
    </source>
</evidence>
<proteinExistence type="predicted"/>
<evidence type="ECO:0008006" key="7">
    <source>
        <dbReference type="Google" id="ProtNLM"/>
    </source>
</evidence>
<dbReference type="Pfam" id="PF05648">
    <property type="entry name" value="PEX11"/>
    <property type="match status" value="1"/>
</dbReference>
<dbReference type="GO" id="GO:0005778">
    <property type="term" value="C:peroxisomal membrane"/>
    <property type="evidence" value="ECO:0007669"/>
    <property type="project" value="UniProtKB-SubCell"/>
</dbReference>
<dbReference type="EMBL" id="OC863590">
    <property type="protein sequence ID" value="CAD7631116.1"/>
    <property type="molecule type" value="Genomic_DNA"/>
</dbReference>
<accession>A0A7R9KXP7</accession>
<dbReference type="Proteomes" id="UP000759131">
    <property type="component" value="Unassembled WGS sequence"/>
</dbReference>
<keyword evidence="3" id="KW-0576">Peroxisome</keyword>
<dbReference type="EMBL" id="CAJPIZ010009015">
    <property type="protein sequence ID" value="CAG2111546.1"/>
    <property type="molecule type" value="Genomic_DNA"/>
</dbReference>
<dbReference type="AlphaFoldDB" id="A0A7R9KXP7"/>
<dbReference type="GO" id="GO:0016559">
    <property type="term" value="P:peroxisome fission"/>
    <property type="evidence" value="ECO:0007669"/>
    <property type="project" value="InterPro"/>
</dbReference>
<protein>
    <recommendedName>
        <fullName evidence="7">Peroxisomal membrane protein 11B</fullName>
    </recommendedName>
</protein>
<name>A0A7R9KXP7_9ACAR</name>
<dbReference type="OrthoDB" id="411017at2759"/>
<dbReference type="PANTHER" id="PTHR12652">
    <property type="entry name" value="PEROXISOMAL BIOGENESIS FACTOR 11"/>
    <property type="match status" value="1"/>
</dbReference>
<dbReference type="InterPro" id="IPR008733">
    <property type="entry name" value="PEX11"/>
</dbReference>
<evidence type="ECO:0000313" key="5">
    <source>
        <dbReference type="EMBL" id="CAD7631116.1"/>
    </source>
</evidence>
<dbReference type="PANTHER" id="PTHR12652:SF50">
    <property type="entry name" value="PEROXIN 11"/>
    <property type="match status" value="1"/>
</dbReference>
<sequence>MFMLRLGRCVDVLYSSMQTMHMLRLGRCVDVLYSSMQTMHLPDPTLRVTLTASRIASSLYLLCDHMLWLSGTGLVAMDSKQWSQWSNKFWLYSITMNLVRDVYEISNLLKANTYVTSQKHYFGHSSRIDVIPGNPLDSSPNQYLKLIEWIVRHKNVCVDTLKNFCDLWIPMTALGHTRLSAQTIGFLGLLSSLIAILQD</sequence>
<evidence type="ECO:0000256" key="3">
    <source>
        <dbReference type="ARBA" id="ARBA00023140"/>
    </source>
</evidence>
<gene>
    <name evidence="5" type="ORF">OSB1V03_LOCUS11525</name>
</gene>
<organism evidence="5">
    <name type="scientific">Medioppia subpectinata</name>
    <dbReference type="NCBI Taxonomy" id="1979941"/>
    <lineage>
        <taxon>Eukaryota</taxon>
        <taxon>Metazoa</taxon>
        <taxon>Ecdysozoa</taxon>
        <taxon>Arthropoda</taxon>
        <taxon>Chelicerata</taxon>
        <taxon>Arachnida</taxon>
        <taxon>Acari</taxon>
        <taxon>Acariformes</taxon>
        <taxon>Sarcoptiformes</taxon>
        <taxon>Oribatida</taxon>
        <taxon>Brachypylina</taxon>
        <taxon>Oppioidea</taxon>
        <taxon>Oppiidae</taxon>
        <taxon>Medioppia</taxon>
    </lineage>
</organism>
<keyword evidence="6" id="KW-1185">Reference proteome</keyword>
<comment type="subcellular location">
    <subcellularLocation>
        <location evidence="4">Peroxisome membrane</location>
    </subcellularLocation>
</comment>
<evidence type="ECO:0000256" key="2">
    <source>
        <dbReference type="ARBA" id="ARBA00023136"/>
    </source>
</evidence>